<accession>A0A8T4I9I3</accession>
<dbReference type="InterPro" id="IPR000014">
    <property type="entry name" value="PAS"/>
</dbReference>
<dbReference type="Pfam" id="PF02518">
    <property type="entry name" value="HATPase_c"/>
    <property type="match status" value="1"/>
</dbReference>
<feature type="transmembrane region" description="Helical" evidence="9">
    <location>
        <begin position="92"/>
        <end position="112"/>
    </location>
</feature>
<dbReference type="PRINTS" id="PR00344">
    <property type="entry name" value="BCTRLSENSOR"/>
</dbReference>
<dbReference type="InterPro" id="IPR035965">
    <property type="entry name" value="PAS-like_dom_sf"/>
</dbReference>
<dbReference type="SUPFAM" id="SSF55874">
    <property type="entry name" value="ATPase domain of HSP90 chaperone/DNA topoisomerase II/histidine kinase"/>
    <property type="match status" value="1"/>
</dbReference>
<evidence type="ECO:0000256" key="9">
    <source>
        <dbReference type="SAM" id="Phobius"/>
    </source>
</evidence>
<dbReference type="GO" id="GO:0006355">
    <property type="term" value="P:regulation of DNA-templated transcription"/>
    <property type="evidence" value="ECO:0007669"/>
    <property type="project" value="InterPro"/>
</dbReference>
<dbReference type="EMBL" id="JAGRQC010000001">
    <property type="protein sequence ID" value="MBR0551003.1"/>
    <property type="molecule type" value="Genomic_DNA"/>
</dbReference>
<dbReference type="InterPro" id="IPR005467">
    <property type="entry name" value="His_kinase_dom"/>
</dbReference>
<organism evidence="12 13">
    <name type="scientific">Stakelama marina</name>
    <dbReference type="NCBI Taxonomy" id="2826939"/>
    <lineage>
        <taxon>Bacteria</taxon>
        <taxon>Pseudomonadati</taxon>
        <taxon>Pseudomonadota</taxon>
        <taxon>Alphaproteobacteria</taxon>
        <taxon>Sphingomonadales</taxon>
        <taxon>Sphingomonadaceae</taxon>
        <taxon>Stakelama</taxon>
    </lineage>
</organism>
<sequence>MQKLLEMIDQATPVARPVRKAYVIAIASSAVAMLVTFTTHHFLGTTVPFLFGLGAVMVSAAMGGLGPALLATTLEMSGGLMLLQARQEGVTTIDAVMISVFCACIAVAGYFVRRLCDREAAQRLQLANREAYLTSIFAELPSAILVLDREGSVMASNRAARRMFGVLPELPMSANIRDFLTIATGDLPDAIAERIARQDRSGKLTEGRSRDGRRLLLSLTVARMESPIGDLFALQLNDETMTVENARKVSELQAEMSQLGRAAALGAMGSAIAHELNQPLASAANYAGAARKFLSKETHDRKSQAAETALGAAQEQIFRASAVIKGLRNFVQPSSSHQQWQDVRPLVEEAARLASFTLKERGAHLTLSCDDAIGEIEVDRVQIQQVLVNLLQNAADAVVGLEEREVRLIVQAGPSGRIRIMVRDTGPGIATDRLPFLFQPFSTTKQQGLGVGLAISRTIVEAHGGRLEYEPAPGGGSCFSFTLRHRWLEEHYDAA</sequence>
<evidence type="ECO:0000256" key="8">
    <source>
        <dbReference type="ARBA" id="ARBA00023012"/>
    </source>
</evidence>
<dbReference type="InterPro" id="IPR013767">
    <property type="entry name" value="PAS_fold"/>
</dbReference>
<dbReference type="InterPro" id="IPR036097">
    <property type="entry name" value="HisK_dim/P_sf"/>
</dbReference>
<dbReference type="AlphaFoldDB" id="A0A8T4I9I3"/>
<dbReference type="InterPro" id="IPR004358">
    <property type="entry name" value="Sig_transdc_His_kin-like_C"/>
</dbReference>
<evidence type="ECO:0000256" key="2">
    <source>
        <dbReference type="ARBA" id="ARBA00012438"/>
    </source>
</evidence>
<dbReference type="InterPro" id="IPR036890">
    <property type="entry name" value="HATPase_C_sf"/>
</dbReference>
<evidence type="ECO:0000256" key="6">
    <source>
        <dbReference type="ARBA" id="ARBA00022777"/>
    </source>
</evidence>
<feature type="domain" description="PAS" evidence="11">
    <location>
        <begin position="129"/>
        <end position="169"/>
    </location>
</feature>
<feature type="domain" description="Histidine kinase" evidence="10">
    <location>
        <begin position="271"/>
        <end position="487"/>
    </location>
</feature>
<keyword evidence="4" id="KW-0808">Transferase</keyword>
<evidence type="ECO:0000256" key="3">
    <source>
        <dbReference type="ARBA" id="ARBA00022553"/>
    </source>
</evidence>
<dbReference type="PROSITE" id="PS50109">
    <property type="entry name" value="HIS_KIN"/>
    <property type="match status" value="1"/>
</dbReference>
<keyword evidence="6" id="KW-0418">Kinase</keyword>
<comment type="caution">
    <text evidence="12">The sequence shown here is derived from an EMBL/GenBank/DDBJ whole genome shotgun (WGS) entry which is preliminary data.</text>
</comment>
<evidence type="ECO:0000313" key="13">
    <source>
        <dbReference type="Proteomes" id="UP000676996"/>
    </source>
</evidence>
<keyword evidence="9" id="KW-0812">Transmembrane</keyword>
<dbReference type="Pfam" id="PF00989">
    <property type="entry name" value="PAS"/>
    <property type="match status" value="1"/>
</dbReference>
<dbReference type="InterPro" id="IPR003661">
    <property type="entry name" value="HisK_dim/P_dom"/>
</dbReference>
<dbReference type="Gene3D" id="1.10.287.130">
    <property type="match status" value="1"/>
</dbReference>
<dbReference type="RefSeq" id="WP_284052296.1">
    <property type="nucleotide sequence ID" value="NZ_JAGRQC010000001.1"/>
</dbReference>
<dbReference type="SMART" id="SM00387">
    <property type="entry name" value="HATPase_c"/>
    <property type="match status" value="1"/>
</dbReference>
<dbReference type="PANTHER" id="PTHR43065">
    <property type="entry name" value="SENSOR HISTIDINE KINASE"/>
    <property type="match status" value="1"/>
</dbReference>
<evidence type="ECO:0000259" key="10">
    <source>
        <dbReference type="PROSITE" id="PS50109"/>
    </source>
</evidence>
<dbReference type="SMART" id="SM00388">
    <property type="entry name" value="HisKA"/>
    <property type="match status" value="1"/>
</dbReference>
<reference evidence="12" key="1">
    <citation type="submission" date="2021-04" db="EMBL/GenBank/DDBJ databases">
        <title>Ouciella asimina sp. nov., isolated from the surface seawater in the hydrothermal field of Okinawa Trough.</title>
        <authorList>
            <person name="Shuang W."/>
        </authorList>
    </citation>
    <scope>NUCLEOTIDE SEQUENCE</scope>
    <source>
        <strain evidence="12">LXI357</strain>
    </source>
</reference>
<protein>
    <recommendedName>
        <fullName evidence="2">histidine kinase</fullName>
        <ecNumber evidence="2">2.7.13.3</ecNumber>
    </recommendedName>
</protein>
<evidence type="ECO:0000256" key="1">
    <source>
        <dbReference type="ARBA" id="ARBA00000085"/>
    </source>
</evidence>
<dbReference type="SUPFAM" id="SSF55785">
    <property type="entry name" value="PYP-like sensor domain (PAS domain)"/>
    <property type="match status" value="1"/>
</dbReference>
<evidence type="ECO:0000313" key="12">
    <source>
        <dbReference type="EMBL" id="MBR0551003.1"/>
    </source>
</evidence>
<dbReference type="Proteomes" id="UP000676996">
    <property type="component" value="Unassembled WGS sequence"/>
</dbReference>
<keyword evidence="9" id="KW-1133">Transmembrane helix</keyword>
<dbReference type="Gene3D" id="3.30.450.20">
    <property type="entry name" value="PAS domain"/>
    <property type="match status" value="1"/>
</dbReference>
<dbReference type="SUPFAM" id="SSF47384">
    <property type="entry name" value="Homodimeric domain of signal transducing histidine kinase"/>
    <property type="match status" value="1"/>
</dbReference>
<keyword evidence="3" id="KW-0597">Phosphoprotein</keyword>
<feature type="transmembrane region" description="Helical" evidence="9">
    <location>
        <begin position="49"/>
        <end position="71"/>
    </location>
</feature>
<evidence type="ECO:0000256" key="5">
    <source>
        <dbReference type="ARBA" id="ARBA00022741"/>
    </source>
</evidence>
<keyword evidence="8" id="KW-0902">Two-component regulatory system</keyword>
<evidence type="ECO:0000259" key="11">
    <source>
        <dbReference type="PROSITE" id="PS50112"/>
    </source>
</evidence>
<dbReference type="NCBIfam" id="TIGR00229">
    <property type="entry name" value="sensory_box"/>
    <property type="match status" value="1"/>
</dbReference>
<evidence type="ECO:0000256" key="4">
    <source>
        <dbReference type="ARBA" id="ARBA00022679"/>
    </source>
</evidence>
<dbReference type="InterPro" id="IPR003594">
    <property type="entry name" value="HATPase_dom"/>
</dbReference>
<dbReference type="PANTHER" id="PTHR43065:SF46">
    <property type="entry name" value="C4-DICARBOXYLATE TRANSPORT SENSOR PROTEIN DCTB"/>
    <property type="match status" value="1"/>
</dbReference>
<dbReference type="CDD" id="cd00130">
    <property type="entry name" value="PAS"/>
    <property type="match status" value="1"/>
</dbReference>
<dbReference type="Gene3D" id="3.30.565.10">
    <property type="entry name" value="Histidine kinase-like ATPase, C-terminal domain"/>
    <property type="match status" value="1"/>
</dbReference>
<evidence type="ECO:0000256" key="7">
    <source>
        <dbReference type="ARBA" id="ARBA00022840"/>
    </source>
</evidence>
<keyword evidence="5" id="KW-0547">Nucleotide-binding</keyword>
<dbReference type="EC" id="2.7.13.3" evidence="2"/>
<keyword evidence="13" id="KW-1185">Reference proteome</keyword>
<dbReference type="GO" id="GO:0000155">
    <property type="term" value="F:phosphorelay sensor kinase activity"/>
    <property type="evidence" value="ECO:0007669"/>
    <property type="project" value="InterPro"/>
</dbReference>
<feature type="transmembrane region" description="Helical" evidence="9">
    <location>
        <begin position="21"/>
        <end position="43"/>
    </location>
</feature>
<name>A0A8T4I9I3_9SPHN</name>
<keyword evidence="9" id="KW-0472">Membrane</keyword>
<dbReference type="GO" id="GO:0005524">
    <property type="term" value="F:ATP binding"/>
    <property type="evidence" value="ECO:0007669"/>
    <property type="project" value="UniProtKB-KW"/>
</dbReference>
<gene>
    <name evidence="12" type="ORF">J7S20_00620</name>
</gene>
<dbReference type="PROSITE" id="PS50112">
    <property type="entry name" value="PAS"/>
    <property type="match status" value="1"/>
</dbReference>
<keyword evidence="7" id="KW-0067">ATP-binding</keyword>
<comment type="catalytic activity">
    <reaction evidence="1">
        <text>ATP + protein L-histidine = ADP + protein N-phospho-L-histidine.</text>
        <dbReference type="EC" id="2.7.13.3"/>
    </reaction>
</comment>
<proteinExistence type="predicted"/>
<dbReference type="SMART" id="SM00091">
    <property type="entry name" value="PAS"/>
    <property type="match status" value="1"/>
</dbReference>